<dbReference type="Proteomes" id="UP000826271">
    <property type="component" value="Unassembled WGS sequence"/>
</dbReference>
<organism evidence="12 13">
    <name type="scientific">Buddleja alternifolia</name>
    <dbReference type="NCBI Taxonomy" id="168488"/>
    <lineage>
        <taxon>Eukaryota</taxon>
        <taxon>Viridiplantae</taxon>
        <taxon>Streptophyta</taxon>
        <taxon>Embryophyta</taxon>
        <taxon>Tracheophyta</taxon>
        <taxon>Spermatophyta</taxon>
        <taxon>Magnoliopsida</taxon>
        <taxon>eudicotyledons</taxon>
        <taxon>Gunneridae</taxon>
        <taxon>Pentapetalae</taxon>
        <taxon>asterids</taxon>
        <taxon>lamiids</taxon>
        <taxon>Lamiales</taxon>
        <taxon>Scrophulariaceae</taxon>
        <taxon>Buddlejeae</taxon>
        <taxon>Buddleja</taxon>
    </lineage>
</organism>
<evidence type="ECO:0000256" key="7">
    <source>
        <dbReference type="ARBA" id="ARBA00022737"/>
    </source>
</evidence>
<evidence type="ECO:0000256" key="9">
    <source>
        <dbReference type="ARBA" id="ARBA00023136"/>
    </source>
</evidence>
<dbReference type="GO" id="GO:0005886">
    <property type="term" value="C:plasma membrane"/>
    <property type="evidence" value="ECO:0007669"/>
    <property type="project" value="UniProtKB-SubCell"/>
</dbReference>
<dbReference type="InterPro" id="IPR056363">
    <property type="entry name" value="LRR_LRWD1_dom"/>
</dbReference>
<evidence type="ECO:0000313" key="13">
    <source>
        <dbReference type="Proteomes" id="UP000826271"/>
    </source>
</evidence>
<dbReference type="InterPro" id="IPR032675">
    <property type="entry name" value="LRR_dom_sf"/>
</dbReference>
<keyword evidence="8" id="KW-1133">Transmembrane helix</keyword>
<dbReference type="PANTHER" id="PTHR48063:SF112">
    <property type="entry name" value="RECEPTOR LIKE PROTEIN 30-LIKE"/>
    <property type="match status" value="1"/>
</dbReference>
<dbReference type="Pfam" id="PF23211">
    <property type="entry name" value="LRR_LRWD1"/>
    <property type="match status" value="1"/>
</dbReference>
<evidence type="ECO:0000256" key="4">
    <source>
        <dbReference type="ARBA" id="ARBA00022614"/>
    </source>
</evidence>
<dbReference type="Pfam" id="PF00560">
    <property type="entry name" value="LRR_1"/>
    <property type="match status" value="1"/>
</dbReference>
<dbReference type="PROSITE" id="PS51450">
    <property type="entry name" value="LRR"/>
    <property type="match status" value="1"/>
</dbReference>
<reference evidence="12" key="1">
    <citation type="submission" date="2019-10" db="EMBL/GenBank/DDBJ databases">
        <authorList>
            <person name="Zhang R."/>
            <person name="Pan Y."/>
            <person name="Wang J."/>
            <person name="Ma R."/>
            <person name="Yu S."/>
        </authorList>
    </citation>
    <scope>NUCLEOTIDE SEQUENCE</scope>
    <source>
        <strain evidence="12">LA-IB0</strain>
        <tissue evidence="12">Leaf</tissue>
    </source>
</reference>
<dbReference type="AlphaFoldDB" id="A0AAV6XFV1"/>
<gene>
    <name evidence="12" type="ORF">BUALT_Bualt06G0110000</name>
</gene>
<evidence type="ECO:0000256" key="3">
    <source>
        <dbReference type="ARBA" id="ARBA00022475"/>
    </source>
</evidence>
<dbReference type="SUPFAM" id="SSF52058">
    <property type="entry name" value="L domain-like"/>
    <property type="match status" value="1"/>
</dbReference>
<accession>A0AAV6XFV1</accession>
<dbReference type="InterPro" id="IPR046956">
    <property type="entry name" value="RLP23-like"/>
</dbReference>
<evidence type="ECO:0000313" key="12">
    <source>
        <dbReference type="EMBL" id="KAG8381318.1"/>
    </source>
</evidence>
<dbReference type="InterPro" id="IPR003591">
    <property type="entry name" value="Leu-rich_rpt_typical-subtyp"/>
</dbReference>
<keyword evidence="7" id="KW-0677">Repeat</keyword>
<keyword evidence="9" id="KW-0472">Membrane</keyword>
<evidence type="ECO:0000256" key="6">
    <source>
        <dbReference type="ARBA" id="ARBA00022729"/>
    </source>
</evidence>
<proteinExistence type="inferred from homology"/>
<keyword evidence="4" id="KW-0433">Leucine-rich repeat</keyword>
<evidence type="ECO:0000256" key="2">
    <source>
        <dbReference type="ARBA" id="ARBA00009592"/>
    </source>
</evidence>
<evidence type="ECO:0000256" key="1">
    <source>
        <dbReference type="ARBA" id="ARBA00004251"/>
    </source>
</evidence>
<dbReference type="SMART" id="SM00369">
    <property type="entry name" value="LRR_TYP"/>
    <property type="match status" value="3"/>
</dbReference>
<keyword evidence="13" id="KW-1185">Reference proteome</keyword>
<dbReference type="InterPro" id="IPR001611">
    <property type="entry name" value="Leu-rich_rpt"/>
</dbReference>
<keyword evidence="5" id="KW-0812">Transmembrane</keyword>
<dbReference type="FunFam" id="3.80.10.10:FF:000111">
    <property type="entry name" value="LRR receptor-like serine/threonine-protein kinase ERECTA"/>
    <property type="match status" value="1"/>
</dbReference>
<sequence>MTGTLPEWMENYLVHPKVLRLRNNEFYGLITSAFCQMSQLQIIDLANNKLTEAIPHCFGTFLGMMKREHSDTFRSFEDLQWLEEIGEIPSELTNLSALIGLNLSHNHLGGKIPAKIGDLKSLISLDLSNNLFGTIPDSLSNLNFLSHLNVSHNNLSGSIPTGNQIQTLEDPSIYDGNPQLCGAPLHKKCHNDEAPNGETHVAADEDDQAEKLYLYGVIISGFATGFGGLLEFWHLKGTGDELISAAPAEISARPPRYRRDGRDITDPAAISPLPIRPTTIPALAWNDGTGMAVPVPTRPRRPRQ</sequence>
<comment type="similarity">
    <text evidence="2">Belongs to the RLP family.</text>
</comment>
<evidence type="ECO:0000259" key="11">
    <source>
        <dbReference type="Pfam" id="PF23211"/>
    </source>
</evidence>
<dbReference type="GO" id="GO:0006952">
    <property type="term" value="P:defense response"/>
    <property type="evidence" value="ECO:0007669"/>
    <property type="project" value="UniProtKB-ARBA"/>
</dbReference>
<name>A0AAV6XFV1_9LAMI</name>
<feature type="domain" description="Leucine-rich repeat and WD repeat-containing protein 1 LRR" evidence="11">
    <location>
        <begin position="97"/>
        <end position="181"/>
    </location>
</feature>
<dbReference type="PANTHER" id="PTHR48063">
    <property type="entry name" value="LRR RECEPTOR-LIKE KINASE"/>
    <property type="match status" value="1"/>
</dbReference>
<dbReference type="EMBL" id="WHWC01000006">
    <property type="protein sequence ID" value="KAG8381318.1"/>
    <property type="molecule type" value="Genomic_DNA"/>
</dbReference>
<evidence type="ECO:0000256" key="5">
    <source>
        <dbReference type="ARBA" id="ARBA00022692"/>
    </source>
</evidence>
<comment type="subcellular location">
    <subcellularLocation>
        <location evidence="1">Cell membrane</location>
        <topology evidence="1">Single-pass type I membrane protein</topology>
    </subcellularLocation>
</comment>
<protein>
    <recommendedName>
        <fullName evidence="11">Leucine-rich repeat and WD repeat-containing protein 1 LRR domain-containing protein</fullName>
    </recommendedName>
</protein>
<evidence type="ECO:0000256" key="10">
    <source>
        <dbReference type="ARBA" id="ARBA00023180"/>
    </source>
</evidence>
<keyword evidence="6" id="KW-0732">Signal</keyword>
<comment type="caution">
    <text evidence="12">The sequence shown here is derived from an EMBL/GenBank/DDBJ whole genome shotgun (WGS) entry which is preliminary data.</text>
</comment>
<keyword evidence="3" id="KW-1003">Cell membrane</keyword>
<keyword evidence="10" id="KW-0325">Glycoprotein</keyword>
<evidence type="ECO:0000256" key="8">
    <source>
        <dbReference type="ARBA" id="ARBA00022989"/>
    </source>
</evidence>
<dbReference type="GO" id="GO:0051707">
    <property type="term" value="P:response to other organism"/>
    <property type="evidence" value="ECO:0007669"/>
    <property type="project" value="UniProtKB-ARBA"/>
</dbReference>
<dbReference type="Gene3D" id="3.80.10.10">
    <property type="entry name" value="Ribonuclease Inhibitor"/>
    <property type="match status" value="1"/>
</dbReference>